<evidence type="ECO:0000313" key="2">
    <source>
        <dbReference type="Proteomes" id="UP001597542"/>
    </source>
</evidence>
<sequence>MVGKRAVWLTTAAVVGLIGVLATADAMWSLLARRTVTTNQAYHRSVGEVALTVAAGEVTVQAGDDDEVVVQQRLTWSVTPPVVRKSWQGNRLAITADCPQSLPFQGCSAALVLRVPARTSIEATTAGGGALTMRDLRGPLRLNTSSGTVTGTGLRSPRVDVQAGSGPVSLGFALAPDVVRAAATSGAVDVELPADAYAVQISSVTGRNKIGVRQSPGSTHRIVLGTVTGDLRVDYSD</sequence>
<name>A0ABW5I872_9PSEU</name>
<proteinExistence type="predicted"/>
<evidence type="ECO:0000313" key="1">
    <source>
        <dbReference type="EMBL" id="MFD2485126.1"/>
    </source>
</evidence>
<dbReference type="Proteomes" id="UP001597542">
    <property type="component" value="Unassembled WGS sequence"/>
</dbReference>
<reference evidence="2" key="1">
    <citation type="journal article" date="2019" name="Int. J. Syst. Evol. Microbiol.">
        <title>The Global Catalogue of Microorganisms (GCM) 10K type strain sequencing project: providing services to taxonomists for standard genome sequencing and annotation.</title>
        <authorList>
            <consortium name="The Broad Institute Genomics Platform"/>
            <consortium name="The Broad Institute Genome Sequencing Center for Infectious Disease"/>
            <person name="Wu L."/>
            <person name="Ma J."/>
        </authorList>
    </citation>
    <scope>NUCLEOTIDE SEQUENCE [LARGE SCALE GENOMIC DNA]</scope>
    <source>
        <strain evidence="2">CGMCC 4.7638</strain>
    </source>
</reference>
<keyword evidence="2" id="KW-1185">Reference proteome</keyword>
<accession>A0ABW5I872</accession>
<organism evidence="1 2">
    <name type="scientific">Amycolatopsis albidoflavus</name>
    <dbReference type="NCBI Taxonomy" id="102226"/>
    <lineage>
        <taxon>Bacteria</taxon>
        <taxon>Bacillati</taxon>
        <taxon>Actinomycetota</taxon>
        <taxon>Actinomycetes</taxon>
        <taxon>Pseudonocardiales</taxon>
        <taxon>Pseudonocardiaceae</taxon>
        <taxon>Amycolatopsis</taxon>
    </lineage>
</organism>
<gene>
    <name evidence="1" type="ORF">ACFSUT_32960</name>
</gene>
<dbReference type="EMBL" id="JBHUKQ010000015">
    <property type="protein sequence ID" value="MFD2485126.1"/>
    <property type="molecule type" value="Genomic_DNA"/>
</dbReference>
<comment type="caution">
    <text evidence="1">The sequence shown here is derived from an EMBL/GenBank/DDBJ whole genome shotgun (WGS) entry which is preliminary data.</text>
</comment>
<dbReference type="RefSeq" id="WP_344277095.1">
    <property type="nucleotide sequence ID" value="NZ_BAAAHV010000012.1"/>
</dbReference>
<protein>
    <recommendedName>
        <fullName evidence="3">Adhesin domain-containing protein</fullName>
    </recommendedName>
</protein>
<evidence type="ECO:0008006" key="3">
    <source>
        <dbReference type="Google" id="ProtNLM"/>
    </source>
</evidence>